<accession>A0AA36IGA8</accession>
<gene>
    <name evidence="2" type="ORF">EVOR1521_LOCUS13358</name>
</gene>
<evidence type="ECO:0000313" key="3">
    <source>
        <dbReference type="Proteomes" id="UP001178507"/>
    </source>
</evidence>
<dbReference type="Proteomes" id="UP001178507">
    <property type="component" value="Unassembled WGS sequence"/>
</dbReference>
<protein>
    <submittedName>
        <fullName evidence="2">Uncharacterized protein</fullName>
    </submittedName>
</protein>
<evidence type="ECO:0000313" key="2">
    <source>
        <dbReference type="EMBL" id="CAJ1387238.1"/>
    </source>
</evidence>
<sequence>DAILMAMRQRQWQEDPPVFVMISTDSSPQGGLDYIMSIEDRVTRAAAADLVAAADDEGRLDEWHAEDRVFTSQLPLAISGSGNSGLSGKYEALFHSVKLDIGNKPSDLQRYSMGSCVSFTSDYGTESLFTEVPPLCVEDLLATARLHSGNVLATPPTPARPSAGSVRLCLPDDDDDDDGAPGLPGPGPGRCEPEPERHFWTLAGSLMLPGLKHVFDNVSGDVLGRMRGFRDWQEKLQSLNMLLYQKYYRDRVKVLFDRDPVWKRLFTHYEGGNLILWRWGSLVEVCEAIQKREGALKARWSLSSFLRVGHNLPAEDDEEGPAPFARATATANFNLADEAIRSPYFWCYLRMILLVHGMINDLGTWAEGCSCHGFSRRGNCQLKGRRSAECAAGVYDDFLDTTLAVASSFFAVAVAGLAPEGDEWNNLRSDWNCAFDVIATEVRTKCAHWRQLPWLLCGVSLPEEEHARAIARKAIRLHDDESKMDALTLAGRKHPLSQRFLRYSFTPANGDLDAVPLRPGVPKESCGHSWISSLKERASDRLIFSVYVSGWALCASYGLWMMLEHLRNTADCHEYYSLEAALGRGAGTAAGGAPAPALANAPDRPAKQLKLEDPDEDGG</sequence>
<name>A0AA36IGA8_9DINO</name>
<keyword evidence="3" id="KW-1185">Reference proteome</keyword>
<feature type="non-terminal residue" evidence="2">
    <location>
        <position position="619"/>
    </location>
</feature>
<organism evidence="2 3">
    <name type="scientific">Effrenium voratum</name>
    <dbReference type="NCBI Taxonomy" id="2562239"/>
    <lineage>
        <taxon>Eukaryota</taxon>
        <taxon>Sar</taxon>
        <taxon>Alveolata</taxon>
        <taxon>Dinophyceae</taxon>
        <taxon>Suessiales</taxon>
        <taxon>Symbiodiniaceae</taxon>
        <taxon>Effrenium</taxon>
    </lineage>
</organism>
<feature type="compositionally biased region" description="Low complexity" evidence="1">
    <location>
        <begin position="591"/>
        <end position="603"/>
    </location>
</feature>
<evidence type="ECO:0000256" key="1">
    <source>
        <dbReference type="SAM" id="MobiDB-lite"/>
    </source>
</evidence>
<proteinExistence type="predicted"/>
<dbReference type="AlphaFoldDB" id="A0AA36IGA8"/>
<feature type="region of interest" description="Disordered" evidence="1">
    <location>
        <begin position="152"/>
        <end position="191"/>
    </location>
</feature>
<comment type="caution">
    <text evidence="2">The sequence shown here is derived from an EMBL/GenBank/DDBJ whole genome shotgun (WGS) entry which is preliminary data.</text>
</comment>
<feature type="region of interest" description="Disordered" evidence="1">
    <location>
        <begin position="587"/>
        <end position="619"/>
    </location>
</feature>
<dbReference type="EMBL" id="CAUJNA010001483">
    <property type="protein sequence ID" value="CAJ1387238.1"/>
    <property type="molecule type" value="Genomic_DNA"/>
</dbReference>
<reference evidence="2" key="1">
    <citation type="submission" date="2023-08" db="EMBL/GenBank/DDBJ databases">
        <authorList>
            <person name="Chen Y."/>
            <person name="Shah S."/>
            <person name="Dougan E. K."/>
            <person name="Thang M."/>
            <person name="Chan C."/>
        </authorList>
    </citation>
    <scope>NUCLEOTIDE SEQUENCE</scope>
</reference>